<comment type="caution">
    <text evidence="3">The sequence shown here is derived from an EMBL/GenBank/DDBJ whole genome shotgun (WGS) entry which is preliminary data.</text>
</comment>
<dbReference type="RefSeq" id="WP_176127612.1">
    <property type="nucleotide sequence ID" value="NZ_LZYZ01000006.1"/>
</dbReference>
<feature type="coiled-coil region" evidence="1">
    <location>
        <begin position="216"/>
        <end position="293"/>
    </location>
</feature>
<evidence type="ECO:0000259" key="2">
    <source>
        <dbReference type="SMART" id="SM00382"/>
    </source>
</evidence>
<accession>A0A1S8N1K7</accession>
<dbReference type="GO" id="GO:0005524">
    <property type="term" value="F:ATP binding"/>
    <property type="evidence" value="ECO:0007669"/>
    <property type="project" value="InterPro"/>
</dbReference>
<sequence>MKNEKINLNQEEAIIFETQVISTEGGLNKENEIIISDELRNEEVNLNNSKDIMITEVNSDEIIKMSNENKIEYLEKNVFKSKFVLGRLNKIRDGKNGKYTFVDLVLASDINTNYKINGTNWRAFCDFNYVPNDVKQTLNQGDLIYFKPELNSINPHDIIKVNGTTVKKLTSYKEFLKKENIELTDVKIGGLVELEREEDIRVWATEEFYRNFGQLHDDLLTNVEEEQKKIESIMKEKEKLYKSIQDERDKADKKKKDLEKELERNKKKVDQEIKNKEDMLNNKKREVDSLVRKLEYFGFKGFKDNEEQERLLKHNLLDNTVNELFQYIKNYLKYNKKLIYSDDTIRRFLVALQSNELVILSGPSGTGKSSIVTAVAEAIGGVAKIISVKPSWTETEDLIGFYNPIEKSYVSTPFLDALVEAKKNENKDKLYLICLDEMNLSHVEYYFAEFLSKLEVNKENPSIELYSKEILDEVCESIEDTIQLMSGESVEISIDSIKKWCVDNSKEYTEVIIELKKKIRFIEKYPAIFDIPSNVRFVGTMNIDQTTKLISPKVIDRSFIIELLKFRAKVDDIKGEKVENKFIPAHILKLNNKEELSKQSKEIIKELDLINQVLELLDCDYNSRTDSHISKYLCNLEQWEIKFDKNEVLSDLIAMKILPRMNISIKNKADEKYKKWIEFKTEGYKKYSDDVKFKISKMDKGLEEDNILSFWGVY</sequence>
<evidence type="ECO:0000313" key="3">
    <source>
        <dbReference type="EMBL" id="OOM10399.1"/>
    </source>
</evidence>
<dbReference type="InterPro" id="IPR027417">
    <property type="entry name" value="P-loop_NTPase"/>
</dbReference>
<name>A0A1S8N1K7_CLOSA</name>
<dbReference type="SUPFAM" id="SSF52540">
    <property type="entry name" value="P-loop containing nucleoside triphosphate hydrolases"/>
    <property type="match status" value="1"/>
</dbReference>
<dbReference type="Gene3D" id="3.40.50.300">
    <property type="entry name" value="P-loop containing nucleotide triphosphate hydrolases"/>
    <property type="match status" value="1"/>
</dbReference>
<dbReference type="PANTHER" id="PTHR37291">
    <property type="entry name" value="5-METHYLCYTOSINE-SPECIFIC RESTRICTION ENZYME B"/>
    <property type="match status" value="1"/>
</dbReference>
<reference evidence="3 4" key="1">
    <citation type="submission" date="2016-05" db="EMBL/GenBank/DDBJ databases">
        <title>Microbial solvent formation.</title>
        <authorList>
            <person name="Poehlein A."/>
            <person name="Montoya Solano J.D."/>
            <person name="Flitsch S."/>
            <person name="Krabben P."/>
            <person name="Duerre P."/>
            <person name="Daniel R."/>
        </authorList>
    </citation>
    <scope>NUCLEOTIDE SEQUENCE [LARGE SCALE GENOMIC DNA]</scope>
    <source>
        <strain evidence="3 4">L1-8</strain>
    </source>
</reference>
<dbReference type="InterPro" id="IPR052934">
    <property type="entry name" value="Methyl-DNA_Rec/Restrict_Enz"/>
</dbReference>
<dbReference type="AlphaFoldDB" id="A0A1S8N1K7"/>
<proteinExistence type="predicted"/>
<dbReference type="STRING" id="169679.CSACC_21360"/>
<feature type="domain" description="AAA+ ATPase" evidence="2">
    <location>
        <begin position="354"/>
        <end position="565"/>
    </location>
</feature>
<gene>
    <name evidence="3" type="ORF">CLOSAC_30200</name>
</gene>
<dbReference type="Pfam" id="PF07728">
    <property type="entry name" value="AAA_5"/>
    <property type="match status" value="1"/>
</dbReference>
<evidence type="ECO:0000256" key="1">
    <source>
        <dbReference type="SAM" id="Coils"/>
    </source>
</evidence>
<dbReference type="PANTHER" id="PTHR37291:SF1">
    <property type="entry name" value="TYPE IV METHYL-DIRECTED RESTRICTION ENZYME ECOKMCRB SUBUNIT"/>
    <property type="match status" value="1"/>
</dbReference>
<dbReference type="SMART" id="SM00382">
    <property type="entry name" value="AAA"/>
    <property type="match status" value="1"/>
</dbReference>
<organism evidence="3 4">
    <name type="scientific">Clostridium saccharobutylicum</name>
    <dbReference type="NCBI Taxonomy" id="169679"/>
    <lineage>
        <taxon>Bacteria</taxon>
        <taxon>Bacillati</taxon>
        <taxon>Bacillota</taxon>
        <taxon>Clostridia</taxon>
        <taxon>Eubacteriales</taxon>
        <taxon>Clostridiaceae</taxon>
        <taxon>Clostridium</taxon>
    </lineage>
</organism>
<dbReference type="InterPro" id="IPR003593">
    <property type="entry name" value="AAA+_ATPase"/>
</dbReference>
<evidence type="ECO:0000313" key="4">
    <source>
        <dbReference type="Proteomes" id="UP000191154"/>
    </source>
</evidence>
<dbReference type="EMBL" id="LZYZ01000006">
    <property type="protein sequence ID" value="OOM10399.1"/>
    <property type="molecule type" value="Genomic_DNA"/>
</dbReference>
<keyword evidence="1" id="KW-0175">Coiled coil</keyword>
<dbReference type="Proteomes" id="UP000191154">
    <property type="component" value="Unassembled WGS sequence"/>
</dbReference>
<dbReference type="GO" id="GO:0016887">
    <property type="term" value="F:ATP hydrolysis activity"/>
    <property type="evidence" value="ECO:0007669"/>
    <property type="project" value="InterPro"/>
</dbReference>
<dbReference type="InterPro" id="IPR011704">
    <property type="entry name" value="ATPase_dyneun-rel_AAA"/>
</dbReference>
<protein>
    <submittedName>
        <fullName evidence="3">AAA domain protein</fullName>
    </submittedName>
</protein>